<gene>
    <name evidence="3" type="ORF">LCGC14_1223850</name>
</gene>
<dbReference type="PANTHER" id="PTHR43581:SF4">
    <property type="entry name" value="ATP_GTP PHOSPHATASE"/>
    <property type="match status" value="1"/>
</dbReference>
<evidence type="ECO:0000259" key="2">
    <source>
        <dbReference type="Pfam" id="PF13304"/>
    </source>
</evidence>
<comment type="caution">
    <text evidence="3">The sequence shown here is derived from an EMBL/GenBank/DDBJ whole genome shotgun (WGS) entry which is preliminary data.</text>
</comment>
<organism evidence="3">
    <name type="scientific">marine sediment metagenome</name>
    <dbReference type="NCBI Taxonomy" id="412755"/>
    <lineage>
        <taxon>unclassified sequences</taxon>
        <taxon>metagenomes</taxon>
        <taxon>ecological metagenomes</taxon>
    </lineage>
</organism>
<dbReference type="AlphaFoldDB" id="A0A0F9PEX7"/>
<dbReference type="InterPro" id="IPR027417">
    <property type="entry name" value="P-loop_NTPase"/>
</dbReference>
<dbReference type="Pfam" id="PF13304">
    <property type="entry name" value="AAA_21"/>
    <property type="match status" value="1"/>
</dbReference>
<dbReference type="InterPro" id="IPR003959">
    <property type="entry name" value="ATPase_AAA_core"/>
</dbReference>
<name>A0A0F9PEX7_9ZZZZ</name>
<dbReference type="Gene3D" id="3.40.50.300">
    <property type="entry name" value="P-loop containing nucleotide triphosphate hydrolases"/>
    <property type="match status" value="1"/>
</dbReference>
<evidence type="ECO:0000259" key="1">
    <source>
        <dbReference type="Pfam" id="PF13175"/>
    </source>
</evidence>
<dbReference type="Pfam" id="PF13175">
    <property type="entry name" value="AAA_15"/>
    <property type="match status" value="1"/>
</dbReference>
<feature type="domain" description="ATPase AAA-type core" evidence="2">
    <location>
        <begin position="177"/>
        <end position="265"/>
    </location>
</feature>
<dbReference type="SUPFAM" id="SSF52540">
    <property type="entry name" value="P-loop containing nucleoside triphosphate hydrolases"/>
    <property type="match status" value="1"/>
</dbReference>
<dbReference type="InterPro" id="IPR041685">
    <property type="entry name" value="AAA_GajA/Old/RecF-like"/>
</dbReference>
<dbReference type="InterPro" id="IPR051396">
    <property type="entry name" value="Bact_Antivir_Def_Nuclease"/>
</dbReference>
<accession>A0A0F9PEX7</accession>
<feature type="domain" description="Endonuclease GajA/Old nuclease/RecF-like AAA" evidence="1">
    <location>
        <begin position="1"/>
        <end position="47"/>
    </location>
</feature>
<reference evidence="3" key="1">
    <citation type="journal article" date="2015" name="Nature">
        <title>Complex archaea that bridge the gap between prokaryotes and eukaryotes.</title>
        <authorList>
            <person name="Spang A."/>
            <person name="Saw J.H."/>
            <person name="Jorgensen S.L."/>
            <person name="Zaremba-Niedzwiedzka K."/>
            <person name="Martijn J."/>
            <person name="Lind A.E."/>
            <person name="van Eijk R."/>
            <person name="Schleper C."/>
            <person name="Guy L."/>
            <person name="Ettema T.J."/>
        </authorList>
    </citation>
    <scope>NUCLEOTIDE SEQUENCE</scope>
</reference>
<dbReference type="EMBL" id="LAZR01006470">
    <property type="protein sequence ID" value="KKM91897.1"/>
    <property type="molecule type" value="Genomic_DNA"/>
</dbReference>
<protein>
    <submittedName>
        <fullName evidence="3">Uncharacterized protein</fullName>
    </submittedName>
</protein>
<dbReference type="PANTHER" id="PTHR43581">
    <property type="entry name" value="ATP/GTP PHOSPHATASE"/>
    <property type="match status" value="1"/>
</dbReference>
<evidence type="ECO:0000313" key="3">
    <source>
        <dbReference type="EMBL" id="KKM91897.1"/>
    </source>
</evidence>
<proteinExistence type="predicted"/>
<dbReference type="GO" id="GO:0016887">
    <property type="term" value="F:ATP hydrolysis activity"/>
    <property type="evidence" value="ECO:0007669"/>
    <property type="project" value="InterPro"/>
</dbReference>
<sequence length="321" mass="36966">MFVKSLSIEEFRGVKSCTKPIKFSNFTVLIGRNNSGKSAILEALSLLPTPWTSRYISSIPRINYLAQIHLTRKGGMYRRLLYLYAGEASLDYILEHTNKKIYFKITKDTFESSLMQNVSSTAQFYNMKPNQLEHSVLFFPYTASILDDIEWRMNDLKDLITKEGYHITLAKFLNECGNEKFSEFIFQDPITLRKVYPDTTAFIELKDLGSGTERVIKIMALLELLNPKLILIDDFAAGFHPTMIKLFFNWLNKKDFQIIISTHNIDVLYYLADLKPKDTSILQLNKSNEDVISQETFTLEEIESLLNANNDPRLLGGLLNL</sequence>
<dbReference type="GO" id="GO:0005524">
    <property type="term" value="F:ATP binding"/>
    <property type="evidence" value="ECO:0007669"/>
    <property type="project" value="InterPro"/>
</dbReference>